<dbReference type="EMBL" id="JAPUFD010000005">
    <property type="protein sequence ID" value="MDI1487211.1"/>
    <property type="molecule type" value="Genomic_DNA"/>
</dbReference>
<dbReference type="AlphaFoldDB" id="A0AA43QLK2"/>
<gene>
    <name evidence="2" type="ORF">OHK93_006480</name>
</gene>
<reference evidence="2" key="1">
    <citation type="journal article" date="2023" name="Genome Biol. Evol.">
        <title>First Whole Genome Sequence and Flow Cytometry Genome Size Data for the Lichen-Forming Fungus Ramalina farinacea (Ascomycota).</title>
        <authorList>
            <person name="Llewellyn T."/>
            <person name="Mian S."/>
            <person name="Hill R."/>
            <person name="Leitch I.J."/>
            <person name="Gaya E."/>
        </authorList>
    </citation>
    <scope>NUCLEOTIDE SEQUENCE</scope>
    <source>
        <strain evidence="2">LIQ254RAFAR</strain>
    </source>
</reference>
<keyword evidence="3" id="KW-1185">Reference proteome</keyword>
<evidence type="ECO:0000256" key="1">
    <source>
        <dbReference type="SAM" id="MobiDB-lite"/>
    </source>
</evidence>
<dbReference type="Proteomes" id="UP001161017">
    <property type="component" value="Unassembled WGS sequence"/>
</dbReference>
<feature type="region of interest" description="Disordered" evidence="1">
    <location>
        <begin position="152"/>
        <end position="174"/>
    </location>
</feature>
<evidence type="ECO:0000313" key="2">
    <source>
        <dbReference type="EMBL" id="MDI1487211.1"/>
    </source>
</evidence>
<organism evidence="2 3">
    <name type="scientific">Ramalina farinacea</name>
    <dbReference type="NCBI Taxonomy" id="258253"/>
    <lineage>
        <taxon>Eukaryota</taxon>
        <taxon>Fungi</taxon>
        <taxon>Dikarya</taxon>
        <taxon>Ascomycota</taxon>
        <taxon>Pezizomycotina</taxon>
        <taxon>Lecanoromycetes</taxon>
        <taxon>OSLEUM clade</taxon>
        <taxon>Lecanoromycetidae</taxon>
        <taxon>Lecanorales</taxon>
        <taxon>Lecanorineae</taxon>
        <taxon>Ramalinaceae</taxon>
        <taxon>Ramalina</taxon>
    </lineage>
</organism>
<feature type="region of interest" description="Disordered" evidence="1">
    <location>
        <begin position="1"/>
        <end position="41"/>
    </location>
</feature>
<feature type="compositionally biased region" description="Low complexity" evidence="1">
    <location>
        <begin position="86"/>
        <end position="99"/>
    </location>
</feature>
<feature type="compositionally biased region" description="Polar residues" evidence="1">
    <location>
        <begin position="12"/>
        <end position="25"/>
    </location>
</feature>
<accession>A0AA43QLK2</accession>
<protein>
    <submittedName>
        <fullName evidence="2">Uncharacterized protein</fullName>
    </submittedName>
</protein>
<proteinExistence type="predicted"/>
<comment type="caution">
    <text evidence="2">The sequence shown here is derived from an EMBL/GenBank/DDBJ whole genome shotgun (WGS) entry which is preliminary data.</text>
</comment>
<sequence length="261" mass="27645">MKMNVRVGESGVPSTRINITVSPTPLTQPPDDADGISDGLSAGLAAESNDLTGLSDSFSRADLNQHVVDDEVQSYPTTPDSDGVRTPGSSSVSATSTTTLRDGYIPPAPTPPQPRQRATTAQSRAEGAHVSSPTGYINNTRLGAFVHERGAPETPAARRASPVVQNHESDPSRPDHLLSTLQAQVSYLTPPHLHPKLHLLLDPAILAETDPAIFGIRLADVLLQVCAPRRDRMIIELVGKTCMRSGVENGGSGGGEVVMRR</sequence>
<feature type="region of interest" description="Disordered" evidence="1">
    <location>
        <begin position="69"/>
        <end position="136"/>
    </location>
</feature>
<name>A0AA43QLK2_9LECA</name>
<evidence type="ECO:0000313" key="3">
    <source>
        <dbReference type="Proteomes" id="UP001161017"/>
    </source>
</evidence>